<name>A0ABR4Q697_9CEST</name>
<evidence type="ECO:0000313" key="1">
    <source>
        <dbReference type="EMBL" id="KAL5105150.1"/>
    </source>
</evidence>
<sequence length="176" mass="19749">MDERRRLTMRSYFETCDRTLVSLAESFYGNKECDDAVKAVDGGELIIKSICRHHSQTPKVLEMTDTLASSLCVWKGRYDVGKEFTHMQGIPFLGRTVNGGPVSYPSSFRVNGVSAFAQPSDRMPSFVFREASKRFLENSETKIGQNKTSNQIYACDSFTLSYPVQSSSIFPEAQIS</sequence>
<gene>
    <name evidence="1" type="ORF">TcWFU_003484</name>
</gene>
<reference evidence="1 2" key="1">
    <citation type="journal article" date="2022" name="Front. Cell. Infect. Microbiol.">
        <title>The Genomes of Two Strains of Taenia crassiceps the Animal Model for the Study of Human Cysticercosis.</title>
        <authorList>
            <person name="Bobes R.J."/>
            <person name="Estrada K."/>
            <person name="Rios-Valencia D.G."/>
            <person name="Calderon-Gallegos A."/>
            <person name="de la Torre P."/>
            <person name="Carrero J.C."/>
            <person name="Sanchez-Flores A."/>
            <person name="Laclette J.P."/>
        </authorList>
    </citation>
    <scope>NUCLEOTIDE SEQUENCE [LARGE SCALE GENOMIC DNA]</scope>
    <source>
        <strain evidence="1">WFUcys</strain>
    </source>
</reference>
<evidence type="ECO:0000313" key="2">
    <source>
        <dbReference type="Proteomes" id="UP001651158"/>
    </source>
</evidence>
<comment type="caution">
    <text evidence="1">The sequence shown here is derived from an EMBL/GenBank/DDBJ whole genome shotgun (WGS) entry which is preliminary data.</text>
</comment>
<keyword evidence="2" id="KW-1185">Reference proteome</keyword>
<organism evidence="1 2">
    <name type="scientific">Taenia crassiceps</name>
    <dbReference type="NCBI Taxonomy" id="6207"/>
    <lineage>
        <taxon>Eukaryota</taxon>
        <taxon>Metazoa</taxon>
        <taxon>Spiralia</taxon>
        <taxon>Lophotrochozoa</taxon>
        <taxon>Platyhelminthes</taxon>
        <taxon>Cestoda</taxon>
        <taxon>Eucestoda</taxon>
        <taxon>Cyclophyllidea</taxon>
        <taxon>Taeniidae</taxon>
        <taxon>Taenia</taxon>
    </lineage>
</organism>
<protein>
    <submittedName>
        <fullName evidence="1">Uncharacterized protein</fullName>
    </submittedName>
</protein>
<proteinExistence type="predicted"/>
<dbReference type="Proteomes" id="UP001651158">
    <property type="component" value="Unassembled WGS sequence"/>
</dbReference>
<dbReference type="EMBL" id="JAKROA010000009">
    <property type="protein sequence ID" value="KAL5105150.1"/>
    <property type="molecule type" value="Genomic_DNA"/>
</dbReference>
<accession>A0ABR4Q697</accession>